<keyword evidence="1" id="KW-0813">Transport</keyword>
<evidence type="ECO:0000256" key="3">
    <source>
        <dbReference type="ARBA" id="ARBA00022840"/>
    </source>
</evidence>
<feature type="domain" description="ABC transporter" evidence="4">
    <location>
        <begin position="25"/>
        <end position="258"/>
    </location>
</feature>
<keyword evidence="2" id="KW-0547">Nucleotide-binding</keyword>
<proteinExistence type="predicted"/>
<dbReference type="SUPFAM" id="SSF52540">
    <property type="entry name" value="P-loop containing nucleoside triphosphate hydrolases"/>
    <property type="match status" value="1"/>
</dbReference>
<dbReference type="PANTHER" id="PTHR42711:SF4">
    <property type="entry name" value="ABC TRANSPORTER RELATED"/>
    <property type="match status" value="1"/>
</dbReference>
<reference evidence="5 6" key="1">
    <citation type="journal article" date="2016" name="Nat. Commun.">
        <title>Thousands of microbial genomes shed light on interconnected biogeochemical processes in an aquifer system.</title>
        <authorList>
            <person name="Anantharaman K."/>
            <person name="Brown C.T."/>
            <person name="Hug L.A."/>
            <person name="Sharon I."/>
            <person name="Castelle C.J."/>
            <person name="Probst A.J."/>
            <person name="Thomas B.C."/>
            <person name="Singh A."/>
            <person name="Wilkins M.J."/>
            <person name="Karaoz U."/>
            <person name="Brodie E.L."/>
            <person name="Williams K.H."/>
            <person name="Hubbard S.S."/>
            <person name="Banfield J.F."/>
        </authorList>
    </citation>
    <scope>NUCLEOTIDE SEQUENCE [LARGE SCALE GENOMIC DNA]</scope>
</reference>
<dbReference type="Pfam" id="PF00005">
    <property type="entry name" value="ABC_tran"/>
    <property type="match status" value="1"/>
</dbReference>
<dbReference type="EMBL" id="MGFR01000001">
    <property type="protein sequence ID" value="OGM10287.1"/>
    <property type="molecule type" value="Genomic_DNA"/>
</dbReference>
<evidence type="ECO:0000313" key="6">
    <source>
        <dbReference type="Proteomes" id="UP000176778"/>
    </source>
</evidence>
<dbReference type="Gene3D" id="3.40.50.300">
    <property type="entry name" value="P-loop containing nucleotide triphosphate hydrolases"/>
    <property type="match status" value="1"/>
</dbReference>
<name>A0A1F7X5J6_9BACT</name>
<evidence type="ECO:0000259" key="4">
    <source>
        <dbReference type="PROSITE" id="PS50893"/>
    </source>
</evidence>
<dbReference type="PANTHER" id="PTHR42711">
    <property type="entry name" value="ABC TRANSPORTER ATP-BINDING PROTEIN"/>
    <property type="match status" value="1"/>
</dbReference>
<dbReference type="SMART" id="SM00382">
    <property type="entry name" value="AAA"/>
    <property type="match status" value="1"/>
</dbReference>
<dbReference type="InterPro" id="IPR017871">
    <property type="entry name" value="ABC_transporter-like_CS"/>
</dbReference>
<accession>A0A1F7X5J6</accession>
<dbReference type="Proteomes" id="UP000176778">
    <property type="component" value="Unassembled WGS sequence"/>
</dbReference>
<comment type="caution">
    <text evidence="5">The sequence shown here is derived from an EMBL/GenBank/DDBJ whole genome shotgun (WGS) entry which is preliminary data.</text>
</comment>
<sequence>MDKAIVVDHLLKNFEVTEKKPGLVNSFTSIFSPQKKTIRALRNISFTVESGELVGFIGPNGAGKTTTLKVLSGLLYPTSGFTSVLEFDPWDRKPEFLKQISLVMGQKNQLWWDLPAMETFELNRAIYEIPKRQYEETLDELTELLEVKKLLNIQVRRLSLGQRMRLELVAALLHSPKILFLDEPTLGLDLIAQQKMRDFIYEYNRRSGATILLTSHNMDDLMDLARRVIVIDEGRIIFDGALEELVNRFAKEKIIKVSLLREDDIKRIEEIGKVKKLAFPEVILSVPRSTTAVAAAELLQNFPVADLTIEEVPIEEVIRKVFRGEGKKKLLK</sequence>
<dbReference type="InterPro" id="IPR003593">
    <property type="entry name" value="AAA+_ATPase"/>
</dbReference>
<keyword evidence="3" id="KW-0067">ATP-binding</keyword>
<dbReference type="InterPro" id="IPR050763">
    <property type="entry name" value="ABC_transporter_ATP-binding"/>
</dbReference>
<organism evidence="5 6">
    <name type="scientific">Candidatus Woesebacteria bacterium RBG_13_46_13</name>
    <dbReference type="NCBI Taxonomy" id="1802479"/>
    <lineage>
        <taxon>Bacteria</taxon>
        <taxon>Candidatus Woeseibacteriota</taxon>
    </lineage>
</organism>
<dbReference type="GO" id="GO:0005524">
    <property type="term" value="F:ATP binding"/>
    <property type="evidence" value="ECO:0007669"/>
    <property type="project" value="UniProtKB-KW"/>
</dbReference>
<evidence type="ECO:0000256" key="1">
    <source>
        <dbReference type="ARBA" id="ARBA00022448"/>
    </source>
</evidence>
<evidence type="ECO:0000256" key="2">
    <source>
        <dbReference type="ARBA" id="ARBA00022741"/>
    </source>
</evidence>
<dbReference type="PROSITE" id="PS50893">
    <property type="entry name" value="ABC_TRANSPORTER_2"/>
    <property type="match status" value="1"/>
</dbReference>
<gene>
    <name evidence="5" type="ORF">A2Y68_02505</name>
</gene>
<dbReference type="InterPro" id="IPR003439">
    <property type="entry name" value="ABC_transporter-like_ATP-bd"/>
</dbReference>
<dbReference type="InterPro" id="IPR027417">
    <property type="entry name" value="P-loop_NTPase"/>
</dbReference>
<dbReference type="PROSITE" id="PS00211">
    <property type="entry name" value="ABC_TRANSPORTER_1"/>
    <property type="match status" value="1"/>
</dbReference>
<evidence type="ECO:0000313" key="5">
    <source>
        <dbReference type="EMBL" id="OGM10287.1"/>
    </source>
</evidence>
<dbReference type="AlphaFoldDB" id="A0A1F7X5J6"/>
<protein>
    <submittedName>
        <fullName evidence="5">ABC transporter</fullName>
    </submittedName>
</protein>
<dbReference type="STRING" id="1802479.A2Y68_02505"/>
<dbReference type="GO" id="GO:0016887">
    <property type="term" value="F:ATP hydrolysis activity"/>
    <property type="evidence" value="ECO:0007669"/>
    <property type="project" value="InterPro"/>
</dbReference>